<feature type="transmembrane region" description="Helical" evidence="1">
    <location>
        <begin position="41"/>
        <end position="61"/>
    </location>
</feature>
<keyword evidence="3" id="KW-1185">Reference proteome</keyword>
<organism evidence="2 3">
    <name type="scientific">Discostella pseudostelligera</name>
    <dbReference type="NCBI Taxonomy" id="259834"/>
    <lineage>
        <taxon>Eukaryota</taxon>
        <taxon>Sar</taxon>
        <taxon>Stramenopiles</taxon>
        <taxon>Ochrophyta</taxon>
        <taxon>Bacillariophyta</taxon>
        <taxon>Coscinodiscophyceae</taxon>
        <taxon>Thalassiosirophycidae</taxon>
        <taxon>Stephanodiscales</taxon>
        <taxon>Stephanodiscaceae</taxon>
        <taxon>Discostella</taxon>
    </lineage>
</organism>
<reference evidence="2 3" key="1">
    <citation type="submission" date="2024-10" db="EMBL/GenBank/DDBJ databases">
        <title>Updated reference genomes for cyclostephanoid diatoms.</title>
        <authorList>
            <person name="Roberts W.R."/>
            <person name="Alverson A.J."/>
        </authorList>
    </citation>
    <scope>NUCLEOTIDE SEQUENCE [LARGE SCALE GENOMIC DNA]</scope>
    <source>
        <strain evidence="2 3">AJA232-27</strain>
    </source>
</reference>
<feature type="transmembrane region" description="Helical" evidence="1">
    <location>
        <begin position="181"/>
        <end position="205"/>
    </location>
</feature>
<sequence length="479" mass="50261">MTTMTAPPSTKYLSSTAILVLAANTMNGPGMTTLPDVAANAGRALYILLIALSAGMAAFVCRRMVYAMWRNDGSQLQTTTMTTAPREGSVELLDVHDKFVDESFSGGSSTATERTSLLNSSTSSQLSAHVAEQQAGCDNVHQQSILELTSIVGQSREAFDNNLPDDVAIGKQTRHTPPSMYVALLMVASALCLGLAQMMLCAAILDGMFVALGGKSCALGWPSSYHDDDDGESSSSWIYCTTQSSMQPFSNESVTAGADDDATNYYPVSLLSMGWVLAASASVAMGMVDLSEMMHVQYFLFGCLVVSAVRFSVVLRRMMSDDVIGSNANNFNSTSDGLGGGGGDGVNWWIGPNPFQTVGPIMFNFAFVVTSPPSAVRARTKDSAYMALGMACALMGSLYMMVGLSGADVSNAVTNGIIPGNSSNLLSLILMNGNNEDGGPSVFDLCMIGLFGLSTVASVPGEKSVFESASAIIVDTTCC</sequence>
<feature type="transmembrane region" description="Helical" evidence="1">
    <location>
        <begin position="383"/>
        <end position="402"/>
    </location>
</feature>
<name>A0ABD3MBE1_9STRA</name>
<dbReference type="Proteomes" id="UP001530293">
    <property type="component" value="Unassembled WGS sequence"/>
</dbReference>
<evidence type="ECO:0000313" key="3">
    <source>
        <dbReference type="Proteomes" id="UP001530293"/>
    </source>
</evidence>
<keyword evidence="1" id="KW-1133">Transmembrane helix</keyword>
<evidence type="ECO:0000256" key="1">
    <source>
        <dbReference type="SAM" id="Phobius"/>
    </source>
</evidence>
<protein>
    <recommendedName>
        <fullName evidence="4">Transmembrane protein</fullName>
    </recommendedName>
</protein>
<evidence type="ECO:0008006" key="4">
    <source>
        <dbReference type="Google" id="ProtNLM"/>
    </source>
</evidence>
<accession>A0ABD3MBE1</accession>
<comment type="caution">
    <text evidence="2">The sequence shown here is derived from an EMBL/GenBank/DDBJ whole genome shotgun (WGS) entry which is preliminary data.</text>
</comment>
<dbReference type="EMBL" id="JALLBG020000152">
    <property type="protein sequence ID" value="KAL3761304.1"/>
    <property type="molecule type" value="Genomic_DNA"/>
</dbReference>
<dbReference type="AlphaFoldDB" id="A0ABD3MBE1"/>
<evidence type="ECO:0000313" key="2">
    <source>
        <dbReference type="EMBL" id="KAL3761304.1"/>
    </source>
</evidence>
<keyword evidence="1" id="KW-0812">Transmembrane</keyword>
<feature type="transmembrane region" description="Helical" evidence="1">
    <location>
        <begin position="298"/>
        <end position="315"/>
    </location>
</feature>
<keyword evidence="1" id="KW-0472">Membrane</keyword>
<gene>
    <name evidence="2" type="ORF">ACHAWU_010217</name>
</gene>
<proteinExistence type="predicted"/>